<feature type="domain" description="Calponin-homology (CH)" evidence="3">
    <location>
        <begin position="165"/>
        <end position="268"/>
    </location>
</feature>
<dbReference type="Pfam" id="PF00307">
    <property type="entry name" value="CH"/>
    <property type="match status" value="3"/>
</dbReference>
<protein>
    <recommendedName>
        <fullName evidence="3">Calponin-homology (CH) domain-containing protein</fullName>
    </recommendedName>
</protein>
<sequence>MLSDSDSSLPDEEQIRTVDERCGDDRTHREPNVKTVRSSSADDAISGTSSYAIELRTFTNWLNHQFGDIGIRIENASKELSDGILLIKLIEILQDRTCTGKIYKDKPSEMQKILNVQMGLDALKEDGVRMANIGAREIVEQDLKHILALVWNIIQRYHIDSRTKMPIQKLLLAWLQAIIPNANILDFSRSWLDGRAFGALIDYCQPGLCPKWNELSRDSAKENCENLIKIAANQLGVPPVLHATDLISANLSEKACITYIAYFARSDGPAHNVTLKSIQQLLPDINITDFDACWRDGYVLKSLIAAVSGRADYPVAEATSMSACIQNIQNGLRAAADLGVTPLVTAEDVYNPNADHYGVMALAASLASLANTQSDVISAECLQYQHVNLDLDFAKDETINLDEVFVEITDSNGKTLDSDLMEINKTRTDRGAIVTLVPHQIGSYKNMGGDHSNVTA</sequence>
<keyword evidence="5" id="KW-1185">Reference proteome</keyword>
<dbReference type="EMBL" id="JBGFUD010002291">
    <property type="protein sequence ID" value="MFH4977425.1"/>
    <property type="molecule type" value="Genomic_DNA"/>
</dbReference>
<evidence type="ECO:0000256" key="2">
    <source>
        <dbReference type="SAM" id="MobiDB-lite"/>
    </source>
</evidence>
<dbReference type="PROSITE" id="PS50021">
    <property type="entry name" value="CH"/>
    <property type="match status" value="3"/>
</dbReference>
<evidence type="ECO:0000313" key="4">
    <source>
        <dbReference type="EMBL" id="MFH4977425.1"/>
    </source>
</evidence>
<dbReference type="Gene3D" id="1.10.418.10">
    <property type="entry name" value="Calponin-like domain"/>
    <property type="match status" value="3"/>
</dbReference>
<dbReference type="PANTHER" id="PTHR38537:SF16">
    <property type="entry name" value="CALPONIN-HOMOLOGY (CH) DOMAIN-CONTAINING PROTEIN"/>
    <property type="match status" value="1"/>
</dbReference>
<accession>A0ABD6ECQ9</accession>
<dbReference type="InterPro" id="IPR001715">
    <property type="entry name" value="CH_dom"/>
</dbReference>
<dbReference type="InterPro" id="IPR044801">
    <property type="entry name" value="Filamin"/>
</dbReference>
<organism evidence="4 5">
    <name type="scientific">Gnathostoma spinigerum</name>
    <dbReference type="NCBI Taxonomy" id="75299"/>
    <lineage>
        <taxon>Eukaryota</taxon>
        <taxon>Metazoa</taxon>
        <taxon>Ecdysozoa</taxon>
        <taxon>Nematoda</taxon>
        <taxon>Chromadorea</taxon>
        <taxon>Rhabditida</taxon>
        <taxon>Spirurina</taxon>
        <taxon>Gnathostomatomorpha</taxon>
        <taxon>Gnathostomatoidea</taxon>
        <taxon>Gnathostomatidae</taxon>
        <taxon>Gnathostoma</taxon>
    </lineage>
</organism>
<evidence type="ECO:0000259" key="3">
    <source>
        <dbReference type="PROSITE" id="PS50021"/>
    </source>
</evidence>
<dbReference type="SMART" id="SM00033">
    <property type="entry name" value="CH"/>
    <property type="match status" value="3"/>
</dbReference>
<dbReference type="SUPFAM" id="SSF47576">
    <property type="entry name" value="Calponin-homology domain, CH-domain"/>
    <property type="match status" value="2"/>
</dbReference>
<dbReference type="AlphaFoldDB" id="A0ABD6ECQ9"/>
<gene>
    <name evidence="4" type="ORF">AB6A40_004134</name>
</gene>
<evidence type="ECO:0000256" key="1">
    <source>
        <dbReference type="ARBA" id="ARBA00022737"/>
    </source>
</evidence>
<feature type="domain" description="Calponin-homology (CH)" evidence="3">
    <location>
        <begin position="269"/>
        <end position="371"/>
    </location>
</feature>
<feature type="region of interest" description="Disordered" evidence="2">
    <location>
        <begin position="1"/>
        <end position="43"/>
    </location>
</feature>
<dbReference type="PANTHER" id="PTHR38537">
    <property type="entry name" value="JITTERBUG, ISOFORM N"/>
    <property type="match status" value="1"/>
</dbReference>
<keyword evidence="1" id="KW-0677">Repeat</keyword>
<feature type="compositionally biased region" description="Basic and acidic residues" evidence="2">
    <location>
        <begin position="13"/>
        <end position="32"/>
    </location>
</feature>
<comment type="caution">
    <text evidence="4">The sequence shown here is derived from an EMBL/GenBank/DDBJ whole genome shotgun (WGS) entry which is preliminary data.</text>
</comment>
<dbReference type="InterPro" id="IPR036872">
    <property type="entry name" value="CH_dom_sf"/>
</dbReference>
<evidence type="ECO:0000313" key="5">
    <source>
        <dbReference type="Proteomes" id="UP001608902"/>
    </source>
</evidence>
<proteinExistence type="predicted"/>
<feature type="domain" description="Calponin-homology (CH)" evidence="3">
    <location>
        <begin position="52"/>
        <end position="158"/>
    </location>
</feature>
<name>A0ABD6ECQ9_9BILA</name>
<reference evidence="4 5" key="1">
    <citation type="submission" date="2024-08" db="EMBL/GenBank/DDBJ databases">
        <title>Gnathostoma spinigerum genome.</title>
        <authorList>
            <person name="Gonzalez-Bertolin B."/>
            <person name="Monzon S."/>
            <person name="Zaballos A."/>
            <person name="Jimenez P."/>
            <person name="Dekumyoy P."/>
            <person name="Varona S."/>
            <person name="Cuesta I."/>
            <person name="Sumanam S."/>
            <person name="Adisakwattana P."/>
            <person name="Gasser R.B."/>
            <person name="Hernandez-Gonzalez A."/>
            <person name="Young N.D."/>
            <person name="Perteguer M.J."/>
        </authorList>
    </citation>
    <scope>NUCLEOTIDE SEQUENCE [LARGE SCALE GENOMIC DNA]</scope>
    <source>
        <strain evidence="4">AL3</strain>
        <tissue evidence="4">Liver</tissue>
    </source>
</reference>
<dbReference type="Proteomes" id="UP001608902">
    <property type="component" value="Unassembled WGS sequence"/>
</dbReference>